<dbReference type="SUPFAM" id="SSF50199">
    <property type="entry name" value="Staphylococcal nuclease"/>
    <property type="match status" value="1"/>
</dbReference>
<reference evidence="1 2" key="1">
    <citation type="journal article" date="2017" name="BMC Biol.">
        <title>Genomic innovations, transcriptional plasticity and gene loss underlying the evolution and divergence of two highly polyphagous and invasive Helicoverpa pest species.</title>
        <authorList>
            <person name="Pearce S.L."/>
            <person name="Clarke D.F."/>
            <person name="East P.D."/>
            <person name="Elfekih S."/>
            <person name="Gordon K.H."/>
            <person name="Jermiin L.S."/>
            <person name="McGaughran A."/>
            <person name="Oakeshott J.G."/>
            <person name="Papanikolaou A."/>
            <person name="Perera O.P."/>
            <person name="Rane R.V."/>
            <person name="Richards S."/>
            <person name="Tay W.T."/>
            <person name="Walsh T.K."/>
            <person name="Anderson A."/>
            <person name="Anderson C.J."/>
            <person name="Asgari S."/>
            <person name="Board P.G."/>
            <person name="Bretschneider A."/>
            <person name="Campbell P.M."/>
            <person name="Chertemps T."/>
            <person name="Christeller J.T."/>
            <person name="Coppin C.W."/>
            <person name="Downes S.J."/>
            <person name="Duan G."/>
            <person name="Farnsworth C.A."/>
            <person name="Good R.T."/>
            <person name="Han L.B."/>
            <person name="Han Y.C."/>
            <person name="Hatje K."/>
            <person name="Horne I."/>
            <person name="Huang Y.P."/>
            <person name="Hughes D.S."/>
            <person name="Jacquin-Joly E."/>
            <person name="James W."/>
            <person name="Jhangiani S."/>
            <person name="Kollmar M."/>
            <person name="Kuwar S.S."/>
            <person name="Li S."/>
            <person name="Liu N.Y."/>
            <person name="Maibeche M.T."/>
            <person name="Miller J.R."/>
            <person name="Montagne N."/>
            <person name="Perry T."/>
            <person name="Qu J."/>
            <person name="Song S.V."/>
            <person name="Sutton G.G."/>
            <person name="Vogel H."/>
            <person name="Walenz B.P."/>
            <person name="Xu W."/>
            <person name="Zhang H.J."/>
            <person name="Zou Z."/>
            <person name="Batterham P."/>
            <person name="Edwards O.R."/>
            <person name="Feyereisen R."/>
            <person name="Gibbs R.A."/>
            <person name="Heckel D.G."/>
            <person name="McGrath A."/>
            <person name="Robin C."/>
            <person name="Scherer S.E."/>
            <person name="Worley K.C."/>
            <person name="Wu Y.D."/>
        </authorList>
    </citation>
    <scope>NUCLEOTIDE SEQUENCE [LARGE SCALE GENOMIC DNA]</scope>
    <source>
        <strain evidence="1">Harm_GR_Male_#8</strain>
        <tissue evidence="1">Whole organism</tissue>
    </source>
</reference>
<evidence type="ECO:0000313" key="2">
    <source>
        <dbReference type="Proteomes" id="UP000249218"/>
    </source>
</evidence>
<dbReference type="Gene3D" id="2.40.50.90">
    <property type="match status" value="1"/>
</dbReference>
<dbReference type="OrthoDB" id="6220511at2759"/>
<dbReference type="GO" id="GO:0005615">
    <property type="term" value="C:extracellular space"/>
    <property type="evidence" value="ECO:0007669"/>
    <property type="project" value="TreeGrafter"/>
</dbReference>
<dbReference type="PANTHER" id="PTHR28434">
    <property type="entry name" value="PROTEIN C3ORF33"/>
    <property type="match status" value="1"/>
</dbReference>
<name>A0A2W1BYF5_HELAM</name>
<dbReference type="Proteomes" id="UP000249218">
    <property type="component" value="Unassembled WGS sequence"/>
</dbReference>
<keyword evidence="2" id="KW-1185">Reference proteome</keyword>
<protein>
    <recommendedName>
        <fullName evidence="3">TNase-like domain-containing protein</fullName>
    </recommendedName>
</protein>
<dbReference type="InterPro" id="IPR035437">
    <property type="entry name" value="SNase_OB-fold_sf"/>
</dbReference>
<dbReference type="AlphaFoldDB" id="A0A2W1BYF5"/>
<organism evidence="1 2">
    <name type="scientific">Helicoverpa armigera</name>
    <name type="common">Cotton bollworm</name>
    <name type="synonym">Heliothis armigera</name>
    <dbReference type="NCBI Taxonomy" id="29058"/>
    <lineage>
        <taxon>Eukaryota</taxon>
        <taxon>Metazoa</taxon>
        <taxon>Ecdysozoa</taxon>
        <taxon>Arthropoda</taxon>
        <taxon>Hexapoda</taxon>
        <taxon>Insecta</taxon>
        <taxon>Pterygota</taxon>
        <taxon>Neoptera</taxon>
        <taxon>Endopterygota</taxon>
        <taxon>Lepidoptera</taxon>
        <taxon>Glossata</taxon>
        <taxon>Ditrysia</taxon>
        <taxon>Noctuoidea</taxon>
        <taxon>Noctuidae</taxon>
        <taxon>Heliothinae</taxon>
        <taxon>Helicoverpa</taxon>
    </lineage>
</organism>
<evidence type="ECO:0008006" key="3">
    <source>
        <dbReference type="Google" id="ProtNLM"/>
    </source>
</evidence>
<dbReference type="PANTHER" id="PTHR28434:SF1">
    <property type="entry name" value="PROTEIN C3ORF33"/>
    <property type="match status" value="1"/>
</dbReference>
<sequence length="249" mass="27692">MSDNEGFFNNITHLLKQDYRGVNVSKFSKASTVPDHFVRKHETLQGSFVGVQHSPLRVLVDHRAPIYLPLWHSAKPPLPVKLWGIEVASMNAVNWLECVAKGQKVTLKLIARDNDDLLSSVSLHLPQHRKKTTETLDIAERLVELGFATASVPKNLKKNTIESKLAPALLSAEARAKSFRNGVWSENLPPLPAYVVFWRKGSQVTTDIVTLSAKKLAHVLLIASKGIFSGVKKLALRPFRSPPKQVQTT</sequence>
<dbReference type="EMBL" id="KZ149918">
    <property type="protein sequence ID" value="PZC77850.1"/>
    <property type="molecule type" value="Genomic_DNA"/>
</dbReference>
<evidence type="ECO:0000313" key="1">
    <source>
        <dbReference type="EMBL" id="PZC77850.1"/>
    </source>
</evidence>
<dbReference type="InterPro" id="IPR042421">
    <property type="entry name" value="C3orf33-like"/>
</dbReference>
<proteinExistence type="predicted"/>
<gene>
    <name evidence="1" type="primary">HaOG202961</name>
    <name evidence="1" type="ORF">B5X24_HaOG202961</name>
</gene>
<accession>A0A2W1BYF5</accession>